<proteinExistence type="predicted"/>
<dbReference type="PANTHER" id="PTHR42648">
    <property type="entry name" value="TRANSPOSASE, PUTATIVE-RELATED"/>
    <property type="match status" value="1"/>
</dbReference>
<keyword evidence="2" id="KW-0548">Nucleotidyltransferase</keyword>
<keyword evidence="2" id="KW-0695">RNA-directed DNA polymerase</keyword>
<sequence length="346" mass="38939">MVLVDASTRWSHVVLLSTRNAAFAKLLAQIIRLRAHHPDHPIKSIRLDNAGEFTSKAFDDYCMSIGIDVEHPVPHVHTQNGLAEATIKRLQMVARALVMRTNLPISAWGYAILHAALLIRFRPTASQPFSAYQLVTGYEPDISHLRIFGCAVYVPIAPPQRTKMGPQRRLSIYVGYESPTIIRYLEPLTGDLFTARFADCHFDETVFSSLGGDRKKDFPRERQEFSWFVPTLSHFDPRTSQCESEVKRIIDLQNVADSMPDAFSDIAKVTRSHIPAANVPARLEVPNKGHDAANRGTTTTLSGGMVEAVAPQRKRGRPLGSIDTHPRKKRATMSMNQYWRMLRCLK</sequence>
<dbReference type="OMA" id="QCESEVK"/>
<organism evidence="2 3">
    <name type="scientific">Rosa chinensis</name>
    <name type="common">China rose</name>
    <dbReference type="NCBI Taxonomy" id="74649"/>
    <lineage>
        <taxon>Eukaryota</taxon>
        <taxon>Viridiplantae</taxon>
        <taxon>Streptophyta</taxon>
        <taxon>Embryophyta</taxon>
        <taxon>Tracheophyta</taxon>
        <taxon>Spermatophyta</taxon>
        <taxon>Magnoliopsida</taxon>
        <taxon>eudicotyledons</taxon>
        <taxon>Gunneridae</taxon>
        <taxon>Pentapetalae</taxon>
        <taxon>rosids</taxon>
        <taxon>fabids</taxon>
        <taxon>Rosales</taxon>
        <taxon>Rosaceae</taxon>
        <taxon>Rosoideae</taxon>
        <taxon>Rosoideae incertae sedis</taxon>
        <taxon>Rosa</taxon>
    </lineage>
</organism>
<protein>
    <submittedName>
        <fullName evidence="2">Putative RNA-directed DNA polymerase</fullName>
        <ecNumber evidence="2">2.7.7.49</ecNumber>
    </submittedName>
</protein>
<dbReference type="STRING" id="74649.A0A2P6PC97"/>
<dbReference type="InterPro" id="IPR039537">
    <property type="entry name" value="Retrotran_Ty1/copia-like"/>
</dbReference>
<feature type="domain" description="Integrase catalytic" evidence="1">
    <location>
        <begin position="1"/>
        <end position="148"/>
    </location>
</feature>
<dbReference type="SUPFAM" id="SSF53098">
    <property type="entry name" value="Ribonuclease H-like"/>
    <property type="match status" value="1"/>
</dbReference>
<evidence type="ECO:0000259" key="1">
    <source>
        <dbReference type="PROSITE" id="PS50994"/>
    </source>
</evidence>
<accession>A0A2P6PC97</accession>
<gene>
    <name evidence="2" type="ORF">RchiOBHm_Chr7g0218471</name>
</gene>
<dbReference type="Gene3D" id="3.30.420.10">
    <property type="entry name" value="Ribonuclease H-like superfamily/Ribonuclease H"/>
    <property type="match status" value="1"/>
</dbReference>
<name>A0A2P6PC97_ROSCH</name>
<keyword evidence="3" id="KW-1185">Reference proteome</keyword>
<dbReference type="EMBL" id="PDCK01000045">
    <property type="protein sequence ID" value="PRQ19557.1"/>
    <property type="molecule type" value="Genomic_DNA"/>
</dbReference>
<dbReference type="InterPro" id="IPR036397">
    <property type="entry name" value="RNaseH_sf"/>
</dbReference>
<dbReference type="Gramene" id="PRQ19557">
    <property type="protein sequence ID" value="PRQ19557"/>
    <property type="gene ID" value="RchiOBHm_Chr7g0218471"/>
</dbReference>
<comment type="caution">
    <text evidence="2">The sequence shown here is derived from an EMBL/GenBank/DDBJ whole genome shotgun (WGS) entry which is preliminary data.</text>
</comment>
<dbReference type="AlphaFoldDB" id="A0A2P6PC97"/>
<dbReference type="InterPro" id="IPR012337">
    <property type="entry name" value="RNaseH-like_sf"/>
</dbReference>
<dbReference type="GO" id="GO:0003964">
    <property type="term" value="F:RNA-directed DNA polymerase activity"/>
    <property type="evidence" value="ECO:0007669"/>
    <property type="project" value="UniProtKB-KW"/>
</dbReference>
<evidence type="ECO:0000313" key="2">
    <source>
        <dbReference type="EMBL" id="PRQ19557.1"/>
    </source>
</evidence>
<dbReference type="EC" id="2.7.7.49" evidence="2"/>
<dbReference type="GO" id="GO:0003676">
    <property type="term" value="F:nucleic acid binding"/>
    <property type="evidence" value="ECO:0007669"/>
    <property type="project" value="InterPro"/>
</dbReference>
<keyword evidence="2" id="KW-0808">Transferase</keyword>
<reference evidence="2 3" key="1">
    <citation type="journal article" date="2018" name="Nat. Genet.">
        <title>The Rosa genome provides new insights in the design of modern roses.</title>
        <authorList>
            <person name="Bendahmane M."/>
        </authorList>
    </citation>
    <scope>NUCLEOTIDE SEQUENCE [LARGE SCALE GENOMIC DNA]</scope>
    <source>
        <strain evidence="3">cv. Old Blush</strain>
    </source>
</reference>
<evidence type="ECO:0000313" key="3">
    <source>
        <dbReference type="Proteomes" id="UP000238479"/>
    </source>
</evidence>
<dbReference type="PROSITE" id="PS50994">
    <property type="entry name" value="INTEGRASE"/>
    <property type="match status" value="1"/>
</dbReference>
<dbReference type="GO" id="GO:0015074">
    <property type="term" value="P:DNA integration"/>
    <property type="evidence" value="ECO:0007669"/>
    <property type="project" value="InterPro"/>
</dbReference>
<dbReference type="InterPro" id="IPR001584">
    <property type="entry name" value="Integrase_cat-core"/>
</dbReference>
<dbReference type="PANTHER" id="PTHR42648:SF25">
    <property type="entry name" value="RNA-DIRECTED DNA POLYMERASE"/>
    <property type="match status" value="1"/>
</dbReference>
<dbReference type="Proteomes" id="UP000238479">
    <property type="component" value="Chromosome 7"/>
</dbReference>